<dbReference type="PANTHER" id="PTHR43547:SF2">
    <property type="entry name" value="HYBRID SIGNAL TRANSDUCTION HISTIDINE KINASE C"/>
    <property type="match status" value="1"/>
</dbReference>
<dbReference type="InterPro" id="IPR011006">
    <property type="entry name" value="CheY-like_superfamily"/>
</dbReference>
<organism evidence="10 11">
    <name type="scientific">Candidatus Desulfatibia vada</name>
    <dbReference type="NCBI Taxonomy" id="2841696"/>
    <lineage>
        <taxon>Bacteria</taxon>
        <taxon>Pseudomonadati</taxon>
        <taxon>Thermodesulfobacteriota</taxon>
        <taxon>Desulfobacteria</taxon>
        <taxon>Desulfobacterales</taxon>
        <taxon>Desulfobacterales incertae sedis</taxon>
        <taxon>Candidatus Desulfatibia</taxon>
    </lineage>
</organism>
<evidence type="ECO:0000256" key="7">
    <source>
        <dbReference type="PROSITE-ProRule" id="PRU00169"/>
    </source>
</evidence>
<evidence type="ECO:0000259" key="9">
    <source>
        <dbReference type="PROSITE" id="PS50110"/>
    </source>
</evidence>
<proteinExistence type="predicted"/>
<dbReference type="SUPFAM" id="SSF55874">
    <property type="entry name" value="ATPase domain of HSP90 chaperone/DNA topoisomerase II/histidine kinase"/>
    <property type="match status" value="1"/>
</dbReference>
<dbReference type="Pfam" id="PF02518">
    <property type="entry name" value="HATPase_c"/>
    <property type="match status" value="1"/>
</dbReference>
<evidence type="ECO:0000256" key="6">
    <source>
        <dbReference type="ARBA" id="ARBA00023163"/>
    </source>
</evidence>
<evidence type="ECO:0000259" key="8">
    <source>
        <dbReference type="PROSITE" id="PS50109"/>
    </source>
</evidence>
<evidence type="ECO:0000256" key="5">
    <source>
        <dbReference type="ARBA" id="ARBA00023015"/>
    </source>
</evidence>
<dbReference type="SMART" id="SM00387">
    <property type="entry name" value="HATPase_c"/>
    <property type="match status" value="1"/>
</dbReference>
<keyword evidence="5" id="KW-0805">Transcription regulation</keyword>
<evidence type="ECO:0000256" key="2">
    <source>
        <dbReference type="ARBA" id="ARBA00012438"/>
    </source>
</evidence>
<evidence type="ECO:0000256" key="3">
    <source>
        <dbReference type="ARBA" id="ARBA00022553"/>
    </source>
</evidence>
<name>A0A8J6P6J6_9BACT</name>
<feature type="modified residue" description="4-aspartylphosphate" evidence="7">
    <location>
        <position position="53"/>
    </location>
</feature>
<dbReference type="SUPFAM" id="SSF52172">
    <property type="entry name" value="CheY-like"/>
    <property type="match status" value="1"/>
</dbReference>
<comment type="caution">
    <text evidence="10">The sequence shown here is derived from an EMBL/GenBank/DDBJ whole genome shotgun (WGS) entry which is preliminary data.</text>
</comment>
<dbReference type="InterPro" id="IPR036890">
    <property type="entry name" value="HATPase_C_sf"/>
</dbReference>
<evidence type="ECO:0000256" key="1">
    <source>
        <dbReference type="ARBA" id="ARBA00000085"/>
    </source>
</evidence>
<dbReference type="InterPro" id="IPR001789">
    <property type="entry name" value="Sig_transdc_resp-reg_receiver"/>
</dbReference>
<protein>
    <recommendedName>
        <fullName evidence="2">histidine kinase</fullName>
        <ecNumber evidence="2">2.7.13.3</ecNumber>
    </recommendedName>
</protein>
<sequence>MAKKILLVDDEEGIRKVLGISLEDAGYVVHVAASGEEALRIFSKEHPAIVLTDVKMPGMDGIELLQKIKQERPDTEVIMITGHGDMDLAIKSLKYEAVDFITKPINDDALEIALNRARERITVRRQLREYTNNLEQLVHDKTKELIEAEKLAAVGQTVAGLSHAIKNIAGGLKGGTFVLEKGLDLDNRKYLMQGWEMVKGNVDKITNLSLDLLNYAKATDINYQLSEPNRQVHEIVSLMKHRAEEHGIDLKIDLASDLKAFYFDPELIHGCLLNLVSNAIDACMEDDLESKAKEVLIKTVKAKGWGVEYQVIDNGCGMDEEVKEKVFQGFYSTKGTKGTGIGLMITKKNVDGHKGIIEVESEKGAGAKFIIRLPKGPNPIPHKSD</sequence>
<dbReference type="Gene3D" id="3.40.50.2300">
    <property type="match status" value="1"/>
</dbReference>
<dbReference type="PRINTS" id="PR00344">
    <property type="entry name" value="BCTRLSENSOR"/>
</dbReference>
<comment type="catalytic activity">
    <reaction evidence="1">
        <text>ATP + protein L-histidine = ADP + protein N-phospho-L-histidine.</text>
        <dbReference type="EC" id="2.7.13.3"/>
    </reaction>
</comment>
<dbReference type="SMART" id="SM00448">
    <property type="entry name" value="REC"/>
    <property type="match status" value="1"/>
</dbReference>
<accession>A0A8J6P6J6</accession>
<dbReference type="PANTHER" id="PTHR43547">
    <property type="entry name" value="TWO-COMPONENT HISTIDINE KINASE"/>
    <property type="match status" value="1"/>
</dbReference>
<dbReference type="Pfam" id="PF00072">
    <property type="entry name" value="Response_reg"/>
    <property type="match status" value="1"/>
</dbReference>
<dbReference type="InterPro" id="IPR003594">
    <property type="entry name" value="HATPase_dom"/>
</dbReference>
<dbReference type="Proteomes" id="UP000605201">
    <property type="component" value="Unassembled WGS sequence"/>
</dbReference>
<keyword evidence="4" id="KW-0902">Two-component regulatory system</keyword>
<dbReference type="PROSITE" id="PS50109">
    <property type="entry name" value="HIS_KIN"/>
    <property type="match status" value="1"/>
</dbReference>
<evidence type="ECO:0000313" key="11">
    <source>
        <dbReference type="Proteomes" id="UP000605201"/>
    </source>
</evidence>
<dbReference type="EMBL" id="JACNIG010000280">
    <property type="protein sequence ID" value="MBC8433200.1"/>
    <property type="molecule type" value="Genomic_DNA"/>
</dbReference>
<feature type="domain" description="Histidine kinase" evidence="8">
    <location>
        <begin position="160"/>
        <end position="377"/>
    </location>
</feature>
<reference evidence="10 11" key="1">
    <citation type="submission" date="2020-08" db="EMBL/GenBank/DDBJ databases">
        <title>Bridging the membrane lipid divide: bacteria of the FCB group superphylum have the potential to synthesize archaeal ether lipids.</title>
        <authorList>
            <person name="Villanueva L."/>
            <person name="Von Meijenfeldt F.A.B."/>
            <person name="Westbye A.B."/>
            <person name="Yadav S."/>
            <person name="Hopmans E.C."/>
            <person name="Dutilh B.E."/>
            <person name="Sinninghe Damste J.S."/>
        </authorList>
    </citation>
    <scope>NUCLEOTIDE SEQUENCE [LARGE SCALE GENOMIC DNA]</scope>
    <source>
        <strain evidence="10">NIOZ-UU17</strain>
    </source>
</reference>
<dbReference type="Gene3D" id="3.30.565.10">
    <property type="entry name" value="Histidine kinase-like ATPase, C-terminal domain"/>
    <property type="match status" value="1"/>
</dbReference>
<dbReference type="FunFam" id="3.40.50.2300:FF:000018">
    <property type="entry name" value="DNA-binding transcriptional regulator NtrC"/>
    <property type="match status" value="1"/>
</dbReference>
<dbReference type="AlphaFoldDB" id="A0A8J6P6J6"/>
<dbReference type="PROSITE" id="PS50110">
    <property type="entry name" value="RESPONSE_REGULATORY"/>
    <property type="match status" value="1"/>
</dbReference>
<evidence type="ECO:0000256" key="4">
    <source>
        <dbReference type="ARBA" id="ARBA00023012"/>
    </source>
</evidence>
<dbReference type="Gene3D" id="1.10.287.130">
    <property type="match status" value="1"/>
</dbReference>
<gene>
    <name evidence="10" type="ORF">H8D96_14925</name>
</gene>
<dbReference type="InterPro" id="IPR004358">
    <property type="entry name" value="Sig_transdc_His_kin-like_C"/>
</dbReference>
<dbReference type="EC" id="2.7.13.3" evidence="2"/>
<feature type="domain" description="Response regulatory" evidence="9">
    <location>
        <begin position="4"/>
        <end position="118"/>
    </location>
</feature>
<dbReference type="InterPro" id="IPR005467">
    <property type="entry name" value="His_kinase_dom"/>
</dbReference>
<dbReference type="GO" id="GO:0000155">
    <property type="term" value="F:phosphorelay sensor kinase activity"/>
    <property type="evidence" value="ECO:0007669"/>
    <property type="project" value="TreeGrafter"/>
</dbReference>
<evidence type="ECO:0000313" key="10">
    <source>
        <dbReference type="EMBL" id="MBC8433200.1"/>
    </source>
</evidence>
<keyword evidence="3 7" id="KW-0597">Phosphoprotein</keyword>
<keyword evidence="6" id="KW-0804">Transcription</keyword>